<dbReference type="GeneID" id="89926141"/>
<sequence length="228" mass="25717">MASPRTGIHPPGPSKFLELPAELRNSVYELVVAELEDVHLNSKGVPLRHALMQTSVQLRNEFGPMWTESAVKKAKRIVVHVVDFDIADIDNIDDTISKQIVSHNAELNGADIGDYEVYDKYGDLKYTISRQGIKQRTPVLVRVSLTPGTLHRDSTLEQFCLDISGTWFFIRSRLTIAVHPISNADLDKASARVGIRGRKPPGHPRYVCPSLHMDYSRMRQKLYDACRL</sequence>
<evidence type="ECO:0000313" key="2">
    <source>
        <dbReference type="Proteomes" id="UP001337655"/>
    </source>
</evidence>
<comment type="caution">
    <text evidence="1">The sequence shown here is derived from an EMBL/GenBank/DDBJ whole genome shotgun (WGS) entry which is preliminary data.</text>
</comment>
<dbReference type="EMBL" id="JAVRRT010000007">
    <property type="protein sequence ID" value="KAK5170211.1"/>
    <property type="molecule type" value="Genomic_DNA"/>
</dbReference>
<gene>
    <name evidence="1" type="ORF">LTR77_004797</name>
</gene>
<evidence type="ECO:0000313" key="1">
    <source>
        <dbReference type="EMBL" id="KAK5170211.1"/>
    </source>
</evidence>
<accession>A0AAV9PA90</accession>
<name>A0AAV9PA90_9PEZI</name>
<proteinExistence type="predicted"/>
<organism evidence="1 2">
    <name type="scientific">Saxophila tyrrhenica</name>
    <dbReference type="NCBI Taxonomy" id="1690608"/>
    <lineage>
        <taxon>Eukaryota</taxon>
        <taxon>Fungi</taxon>
        <taxon>Dikarya</taxon>
        <taxon>Ascomycota</taxon>
        <taxon>Pezizomycotina</taxon>
        <taxon>Dothideomycetes</taxon>
        <taxon>Dothideomycetidae</taxon>
        <taxon>Mycosphaerellales</taxon>
        <taxon>Extremaceae</taxon>
        <taxon>Saxophila</taxon>
    </lineage>
</organism>
<dbReference type="RefSeq" id="XP_064659409.1">
    <property type="nucleotide sequence ID" value="XM_064802048.1"/>
</dbReference>
<reference evidence="1 2" key="1">
    <citation type="submission" date="2023-08" db="EMBL/GenBank/DDBJ databases">
        <title>Black Yeasts Isolated from many extreme environments.</title>
        <authorList>
            <person name="Coleine C."/>
            <person name="Stajich J.E."/>
            <person name="Selbmann L."/>
        </authorList>
    </citation>
    <scope>NUCLEOTIDE SEQUENCE [LARGE SCALE GENOMIC DNA]</scope>
    <source>
        <strain evidence="1 2">CCFEE 5935</strain>
    </source>
</reference>
<dbReference type="AlphaFoldDB" id="A0AAV9PA90"/>
<protein>
    <submittedName>
        <fullName evidence="1">Uncharacterized protein</fullName>
    </submittedName>
</protein>
<dbReference type="Proteomes" id="UP001337655">
    <property type="component" value="Unassembled WGS sequence"/>
</dbReference>
<keyword evidence="2" id="KW-1185">Reference proteome</keyword>